<dbReference type="PANTHER" id="PTHR28629:SF4">
    <property type="entry name" value="TRIOKINASE_FMN CYCLASE"/>
    <property type="match status" value="1"/>
</dbReference>
<dbReference type="GO" id="GO:0005829">
    <property type="term" value="C:cytosol"/>
    <property type="evidence" value="ECO:0007669"/>
    <property type="project" value="TreeGrafter"/>
</dbReference>
<dbReference type="InterPro" id="IPR004007">
    <property type="entry name" value="DhaL_dom"/>
</dbReference>
<evidence type="ECO:0000256" key="2">
    <source>
        <dbReference type="ARBA" id="ARBA00022777"/>
    </source>
</evidence>
<name>A0A387FYB0_9HYPH</name>
<proteinExistence type="predicted"/>
<sequence length="214" mass="22013">MTRTITVDDLKSLLNLIAEAMTREKSRLCELDGVIGDADHGIAMELGFSAAAKAAAVLDSATSDPTLVFNTAAKAFLNAVGASSGPLYATALMRAGASAKGKEFLTDDDLVDVFIALAKGIQDRGKAEIGEKTMVDAWAPAAAACGAARENRMPLATCLSEALAAAEAGTEATKDMIATKGRSSRLGERALGHIDPGAASATIVVSCFQTFFSP</sequence>
<evidence type="ECO:0000259" key="3">
    <source>
        <dbReference type="PROSITE" id="PS51480"/>
    </source>
</evidence>
<dbReference type="Proteomes" id="UP000282195">
    <property type="component" value="Plasmid pRCCGE525c"/>
</dbReference>
<dbReference type="InterPro" id="IPR012737">
    <property type="entry name" value="DhaK_L_YcgS"/>
</dbReference>
<dbReference type="NCBIfam" id="TIGR02365">
    <property type="entry name" value="dha_L_ycgS"/>
    <property type="match status" value="1"/>
</dbReference>
<keyword evidence="5" id="KW-1185">Reference proteome</keyword>
<keyword evidence="2 4" id="KW-0418">Kinase</keyword>
<feature type="domain" description="DhaL" evidence="3">
    <location>
        <begin position="8"/>
        <end position="210"/>
    </location>
</feature>
<gene>
    <name evidence="4" type="primary">dhaL</name>
    <name evidence="4" type="ORF">CCGE525_32395</name>
</gene>
<protein>
    <submittedName>
        <fullName evidence="4">Dihydroxyacetone kinase subunit L</fullName>
    </submittedName>
</protein>
<dbReference type="KEGG" id="rjg:CCGE525_32395"/>
<organism evidence="4 5">
    <name type="scientific">Rhizobium jaguaris</name>
    <dbReference type="NCBI Taxonomy" id="1312183"/>
    <lineage>
        <taxon>Bacteria</taxon>
        <taxon>Pseudomonadati</taxon>
        <taxon>Pseudomonadota</taxon>
        <taxon>Alphaproteobacteria</taxon>
        <taxon>Hyphomicrobiales</taxon>
        <taxon>Rhizobiaceae</taxon>
        <taxon>Rhizobium/Agrobacterium group</taxon>
        <taxon>Rhizobium</taxon>
    </lineage>
</organism>
<dbReference type="OrthoDB" id="9800291at2"/>
<dbReference type="PROSITE" id="PS51480">
    <property type="entry name" value="DHAL"/>
    <property type="match status" value="1"/>
</dbReference>
<dbReference type="RefSeq" id="WP_120708268.1">
    <property type="nucleotide sequence ID" value="NZ_CP032695.1"/>
</dbReference>
<dbReference type="Pfam" id="PF02734">
    <property type="entry name" value="Dak2"/>
    <property type="match status" value="1"/>
</dbReference>
<dbReference type="Gene3D" id="1.25.40.340">
    <property type="match status" value="1"/>
</dbReference>
<evidence type="ECO:0000313" key="4">
    <source>
        <dbReference type="EMBL" id="AYG63363.1"/>
    </source>
</evidence>
<dbReference type="InterPro" id="IPR036117">
    <property type="entry name" value="DhaL_dom_sf"/>
</dbReference>
<reference evidence="4 5" key="1">
    <citation type="submission" date="2018-10" db="EMBL/GenBank/DDBJ databases">
        <title>Rhizobium etli, R. leguminosarum and a new Rhizobium genospecies from Phaseolus dumosus.</title>
        <authorList>
            <person name="Ramirez-Puebla S.T."/>
            <person name="Rogel-Hernandez M.A."/>
            <person name="Guerrero G."/>
            <person name="Ormeno-Orrillo E."/>
            <person name="Martinez-Romero J.C."/>
            <person name="Negrete-Yankelevich S."/>
            <person name="Martinez-Romero E."/>
        </authorList>
    </citation>
    <scope>NUCLEOTIDE SEQUENCE [LARGE SCALE GENOMIC DNA]</scope>
    <source>
        <strain evidence="4 5">CCGE525</strain>
        <plasmid evidence="5">prccge525c</plasmid>
    </source>
</reference>
<dbReference type="PANTHER" id="PTHR28629">
    <property type="entry name" value="TRIOKINASE/FMN CYCLASE"/>
    <property type="match status" value="1"/>
</dbReference>
<geneLocation type="plasmid" evidence="5">
    <name>prccge525c</name>
</geneLocation>
<dbReference type="SUPFAM" id="SSF101473">
    <property type="entry name" value="DhaL-like"/>
    <property type="match status" value="1"/>
</dbReference>
<keyword evidence="4" id="KW-0614">Plasmid</keyword>
<accession>A0A387FYB0</accession>
<dbReference type="SMART" id="SM01120">
    <property type="entry name" value="Dak2"/>
    <property type="match status" value="1"/>
</dbReference>
<dbReference type="GO" id="GO:0004371">
    <property type="term" value="F:glycerone kinase activity"/>
    <property type="evidence" value="ECO:0007669"/>
    <property type="project" value="InterPro"/>
</dbReference>
<dbReference type="EMBL" id="CP032695">
    <property type="protein sequence ID" value="AYG63363.1"/>
    <property type="molecule type" value="Genomic_DNA"/>
</dbReference>
<dbReference type="FunFam" id="1.25.40.340:FF:000002">
    <property type="entry name" value="Dihydroxyacetone kinase, L subunit"/>
    <property type="match status" value="1"/>
</dbReference>
<dbReference type="InterPro" id="IPR050861">
    <property type="entry name" value="Dihydroxyacetone_Kinase"/>
</dbReference>
<dbReference type="GO" id="GO:0019563">
    <property type="term" value="P:glycerol catabolic process"/>
    <property type="evidence" value="ECO:0007669"/>
    <property type="project" value="TreeGrafter"/>
</dbReference>
<evidence type="ECO:0000313" key="5">
    <source>
        <dbReference type="Proteomes" id="UP000282195"/>
    </source>
</evidence>
<keyword evidence="1" id="KW-0808">Transferase</keyword>
<dbReference type="AlphaFoldDB" id="A0A387FYB0"/>
<evidence type="ECO:0000256" key="1">
    <source>
        <dbReference type="ARBA" id="ARBA00022679"/>
    </source>
</evidence>